<evidence type="ECO:0000259" key="1">
    <source>
        <dbReference type="Pfam" id="PF00126"/>
    </source>
</evidence>
<feature type="domain" description="HTH lysR-type" evidence="1">
    <location>
        <begin position="29"/>
        <end position="88"/>
    </location>
</feature>
<protein>
    <recommendedName>
        <fullName evidence="1">HTH lysR-type domain-containing protein</fullName>
    </recommendedName>
</protein>
<gene>
    <name evidence="2" type="ORF">METZ01_LOCUS102090</name>
</gene>
<sequence length="121" mass="13141">MATKEKLNCLTRIRVLSDDQIALGPGKVALLEEIDRSGSISKAARKLGLSYRRAWTLVNTMNKSFKSCLVTGSAGGRKGGGASLTPLGLKMAKTYRAMETKAEKALQGNWKIIKRSLKQSD</sequence>
<proteinExistence type="predicted"/>
<dbReference type="GO" id="GO:0003700">
    <property type="term" value="F:DNA-binding transcription factor activity"/>
    <property type="evidence" value="ECO:0007669"/>
    <property type="project" value="InterPro"/>
</dbReference>
<accession>A0A381W9K5</accession>
<dbReference type="InterPro" id="IPR051815">
    <property type="entry name" value="Molybdate_resp_trans_reg"/>
</dbReference>
<evidence type="ECO:0000313" key="2">
    <source>
        <dbReference type="EMBL" id="SVA49236.1"/>
    </source>
</evidence>
<dbReference type="InterPro" id="IPR036388">
    <property type="entry name" value="WH-like_DNA-bd_sf"/>
</dbReference>
<reference evidence="2" key="1">
    <citation type="submission" date="2018-05" db="EMBL/GenBank/DDBJ databases">
        <authorList>
            <person name="Lanie J.A."/>
            <person name="Ng W.-L."/>
            <person name="Kazmierczak K.M."/>
            <person name="Andrzejewski T.M."/>
            <person name="Davidsen T.M."/>
            <person name="Wayne K.J."/>
            <person name="Tettelin H."/>
            <person name="Glass J.I."/>
            <person name="Rusch D."/>
            <person name="Podicherti R."/>
            <person name="Tsui H.-C.T."/>
            <person name="Winkler M.E."/>
        </authorList>
    </citation>
    <scope>NUCLEOTIDE SEQUENCE</scope>
</reference>
<dbReference type="Pfam" id="PF00126">
    <property type="entry name" value="HTH_1"/>
    <property type="match status" value="1"/>
</dbReference>
<dbReference type="EMBL" id="UINC01011126">
    <property type="protein sequence ID" value="SVA49236.1"/>
    <property type="molecule type" value="Genomic_DNA"/>
</dbReference>
<name>A0A381W9K5_9ZZZZ</name>
<dbReference type="PANTHER" id="PTHR30432">
    <property type="entry name" value="TRANSCRIPTIONAL REGULATOR MODE"/>
    <property type="match status" value="1"/>
</dbReference>
<dbReference type="InterPro" id="IPR000847">
    <property type="entry name" value="LysR_HTH_N"/>
</dbReference>
<dbReference type="PANTHER" id="PTHR30432:SF1">
    <property type="entry name" value="DNA-BINDING TRANSCRIPTIONAL DUAL REGULATOR MODE"/>
    <property type="match status" value="1"/>
</dbReference>
<dbReference type="Gene3D" id="1.10.10.10">
    <property type="entry name" value="Winged helix-like DNA-binding domain superfamily/Winged helix DNA-binding domain"/>
    <property type="match status" value="1"/>
</dbReference>
<dbReference type="InterPro" id="IPR036390">
    <property type="entry name" value="WH_DNA-bd_sf"/>
</dbReference>
<organism evidence="2">
    <name type="scientific">marine metagenome</name>
    <dbReference type="NCBI Taxonomy" id="408172"/>
    <lineage>
        <taxon>unclassified sequences</taxon>
        <taxon>metagenomes</taxon>
        <taxon>ecological metagenomes</taxon>
    </lineage>
</organism>
<dbReference type="SUPFAM" id="SSF46785">
    <property type="entry name" value="Winged helix' DNA-binding domain"/>
    <property type="match status" value="1"/>
</dbReference>
<dbReference type="AlphaFoldDB" id="A0A381W9K5"/>